<dbReference type="RefSeq" id="XP_004179986.1">
    <property type="nucleotide sequence ID" value="XM_004179938.1"/>
</dbReference>
<dbReference type="STRING" id="1071380.I2H265"/>
<dbReference type="HOGENOM" id="CLU_020844_6_0_1"/>
<evidence type="ECO:0000313" key="1">
    <source>
        <dbReference type="EMBL" id="CCH60467.1"/>
    </source>
</evidence>
<dbReference type="InterPro" id="IPR043132">
    <property type="entry name" value="BCAT-like_C"/>
</dbReference>
<sequence>MLTNEISTMENEITKGLSSFTTKNFLEQGQTTDDFAILSTFRYDPNFSQLNVNEKNKIVTYNKCLFDNDMTIDLKNLRTESANWEDQDSKIDQDSELDLTDALSVRFLLLQAQIDRLNIALKYFGWRRVVTFEELFPQLVDTIFEAEFKSKDTLSYIGKLKQLLLGKIIFKMRTLIFRNGSIKIEAHPLPQTVHDTQLISVTQYFVKTILAAFIDGNEKPNWITYIDSEITYPSPFTIFKTTNRSHYTQARERLTMKIEENNSQNFKNEILLKNAYGFLSEGSITNFAIKSENNEYLTPNMNVGCLYGIMRQYLISKNLIKIFNGHTPSIKDVGGEIILTNGVMGCVRSAVCHK</sequence>
<dbReference type="InterPro" id="IPR036038">
    <property type="entry name" value="Aminotransferase-like"/>
</dbReference>
<dbReference type="Proteomes" id="UP000002866">
    <property type="component" value="Chromosome 3"/>
</dbReference>
<dbReference type="OrthoDB" id="5288718at2759"/>
<evidence type="ECO:0000313" key="2">
    <source>
        <dbReference type="Proteomes" id="UP000002866"/>
    </source>
</evidence>
<accession>I2H265</accession>
<dbReference type="InterPro" id="IPR001544">
    <property type="entry name" value="Aminotrans_IV"/>
</dbReference>
<dbReference type="OMA" id="CYKMRVL"/>
<dbReference type="Pfam" id="PF01063">
    <property type="entry name" value="Aminotran_4"/>
    <property type="match status" value="1"/>
</dbReference>
<dbReference type="InParanoid" id="I2H265"/>
<dbReference type="EMBL" id="HE806318">
    <property type="protein sequence ID" value="CCH60467.1"/>
    <property type="molecule type" value="Genomic_DNA"/>
</dbReference>
<proteinExistence type="predicted"/>
<dbReference type="FunCoup" id="I2H265">
    <property type="interactions" value="113"/>
</dbReference>
<dbReference type="KEGG" id="tbl:TBLA_0C06750"/>
<dbReference type="AlphaFoldDB" id="I2H265"/>
<keyword evidence="2" id="KW-1185">Reference proteome</keyword>
<reference evidence="1 2" key="1">
    <citation type="journal article" date="2011" name="Proc. Natl. Acad. Sci. U.S.A.">
        <title>Evolutionary erosion of yeast sex chromosomes by mating-type switching accidents.</title>
        <authorList>
            <person name="Gordon J.L."/>
            <person name="Armisen D."/>
            <person name="Proux-Wera E."/>
            <person name="Oheigeartaigh S.S."/>
            <person name="Byrne K.P."/>
            <person name="Wolfe K.H."/>
        </authorList>
    </citation>
    <scope>NUCLEOTIDE SEQUENCE [LARGE SCALE GENOMIC DNA]</scope>
    <source>
        <strain evidence="2">ATCC 34711 / CBS 6284 / DSM 70876 / NBRC 10599 / NRRL Y-10934 / UCD 77-7</strain>
    </source>
</reference>
<dbReference type="SUPFAM" id="SSF56752">
    <property type="entry name" value="D-aminoacid aminotransferase-like PLP-dependent enzymes"/>
    <property type="match status" value="1"/>
</dbReference>
<organism evidence="1 2">
    <name type="scientific">Henningerozyma blattae (strain ATCC 34711 / CBS 6284 / DSM 70876 / NBRC 10599 / NRRL Y-10934 / UCD 77-7)</name>
    <name type="common">Yeast</name>
    <name type="synonym">Tetrapisispora blattae</name>
    <dbReference type="NCBI Taxonomy" id="1071380"/>
    <lineage>
        <taxon>Eukaryota</taxon>
        <taxon>Fungi</taxon>
        <taxon>Dikarya</taxon>
        <taxon>Ascomycota</taxon>
        <taxon>Saccharomycotina</taxon>
        <taxon>Saccharomycetes</taxon>
        <taxon>Saccharomycetales</taxon>
        <taxon>Saccharomycetaceae</taxon>
        <taxon>Henningerozyma</taxon>
    </lineage>
</organism>
<gene>
    <name evidence="1" type="primary">TBLA0C06750</name>
    <name evidence="1" type="ORF">TBLA_0C06750</name>
</gene>
<dbReference type="GO" id="GO:0003824">
    <property type="term" value="F:catalytic activity"/>
    <property type="evidence" value="ECO:0007669"/>
    <property type="project" value="InterPro"/>
</dbReference>
<protein>
    <submittedName>
        <fullName evidence="1">Uncharacterized protein</fullName>
    </submittedName>
</protein>
<name>I2H265_HENB6</name>
<dbReference type="GeneID" id="14495447"/>
<dbReference type="Gene3D" id="3.20.10.10">
    <property type="entry name" value="D-amino Acid Aminotransferase, subunit A, domain 2"/>
    <property type="match status" value="1"/>
</dbReference>
<dbReference type="eggNOG" id="ENOG502QQMK">
    <property type="taxonomic scope" value="Eukaryota"/>
</dbReference>